<dbReference type="InterPro" id="IPR007110">
    <property type="entry name" value="Ig-like_dom"/>
</dbReference>
<dbReference type="GO" id="GO:2001204">
    <property type="term" value="P:regulation of osteoclast development"/>
    <property type="evidence" value="ECO:0007669"/>
    <property type="project" value="TreeGrafter"/>
</dbReference>
<feature type="domain" description="Ig-like" evidence="3">
    <location>
        <begin position="149"/>
        <end position="235"/>
    </location>
</feature>
<dbReference type="InterPro" id="IPR013098">
    <property type="entry name" value="Ig_I-set"/>
</dbReference>
<accession>A0A9D3SBL3</accession>
<dbReference type="PANTHER" id="PTHR46942:SF1">
    <property type="entry name" value="SIALIC ACID-BINDING IG-LIKE LECTIN 15"/>
    <property type="match status" value="1"/>
</dbReference>
<organism evidence="4 5">
    <name type="scientific">Hemibagrus wyckioides</name>
    <dbReference type="NCBI Taxonomy" id="337641"/>
    <lineage>
        <taxon>Eukaryota</taxon>
        <taxon>Metazoa</taxon>
        <taxon>Chordata</taxon>
        <taxon>Craniata</taxon>
        <taxon>Vertebrata</taxon>
        <taxon>Euteleostomi</taxon>
        <taxon>Actinopterygii</taxon>
        <taxon>Neopterygii</taxon>
        <taxon>Teleostei</taxon>
        <taxon>Ostariophysi</taxon>
        <taxon>Siluriformes</taxon>
        <taxon>Bagridae</taxon>
        <taxon>Hemibagrus</taxon>
    </lineage>
</organism>
<dbReference type="EMBL" id="JAHKSW010000023">
    <property type="protein sequence ID" value="KAG7318052.1"/>
    <property type="molecule type" value="Genomic_DNA"/>
</dbReference>
<dbReference type="AlphaFoldDB" id="A0A9D3SBL3"/>
<dbReference type="InterPro" id="IPR042836">
    <property type="entry name" value="SIG15"/>
</dbReference>
<dbReference type="Pfam" id="PF07679">
    <property type="entry name" value="I-set"/>
    <property type="match status" value="1"/>
</dbReference>
<keyword evidence="2" id="KW-0732">Signal</keyword>
<dbReference type="InterPro" id="IPR013783">
    <property type="entry name" value="Ig-like_fold"/>
</dbReference>
<dbReference type="Pfam" id="PF07686">
    <property type="entry name" value="V-set"/>
    <property type="match status" value="1"/>
</dbReference>
<evidence type="ECO:0000313" key="4">
    <source>
        <dbReference type="EMBL" id="KAG7318052.1"/>
    </source>
</evidence>
<dbReference type="Proteomes" id="UP000824219">
    <property type="component" value="Linkage Group LG23"/>
</dbReference>
<feature type="domain" description="Ig-like" evidence="3">
    <location>
        <begin position="37"/>
        <end position="140"/>
    </location>
</feature>
<evidence type="ECO:0000256" key="2">
    <source>
        <dbReference type="SAM" id="SignalP"/>
    </source>
</evidence>
<dbReference type="Gene3D" id="2.60.40.10">
    <property type="entry name" value="Immunoglobulins"/>
    <property type="match status" value="2"/>
</dbReference>
<name>A0A9D3SBL3_9TELE</name>
<evidence type="ECO:0000313" key="5">
    <source>
        <dbReference type="Proteomes" id="UP000824219"/>
    </source>
</evidence>
<dbReference type="PANTHER" id="PTHR46942">
    <property type="entry name" value="SIALIC ACID-BINDING IG-LIKE LECTIN 15"/>
    <property type="match status" value="1"/>
</dbReference>
<feature type="transmembrane region" description="Helical" evidence="1">
    <location>
        <begin position="253"/>
        <end position="280"/>
    </location>
</feature>
<dbReference type="InterPro" id="IPR003599">
    <property type="entry name" value="Ig_sub"/>
</dbReference>
<reference evidence="4 5" key="1">
    <citation type="submission" date="2021-06" db="EMBL/GenBank/DDBJ databases">
        <title>Chromosome-level genome assembly of the red-tail catfish (Hemibagrus wyckioides).</title>
        <authorList>
            <person name="Shao F."/>
        </authorList>
    </citation>
    <scope>NUCLEOTIDE SEQUENCE [LARGE SCALE GENOMIC DNA]</scope>
    <source>
        <strain evidence="4">EC202008001</strain>
        <tissue evidence="4">Blood</tissue>
    </source>
</reference>
<dbReference type="GO" id="GO:0045124">
    <property type="term" value="P:regulation of bone resorption"/>
    <property type="evidence" value="ECO:0007669"/>
    <property type="project" value="TreeGrafter"/>
</dbReference>
<keyword evidence="1" id="KW-0472">Membrane</keyword>
<evidence type="ECO:0000256" key="1">
    <source>
        <dbReference type="SAM" id="Phobius"/>
    </source>
</evidence>
<dbReference type="GO" id="GO:0032956">
    <property type="term" value="P:regulation of actin cytoskeleton organization"/>
    <property type="evidence" value="ECO:0007669"/>
    <property type="project" value="TreeGrafter"/>
</dbReference>
<dbReference type="InterPro" id="IPR036179">
    <property type="entry name" value="Ig-like_dom_sf"/>
</dbReference>
<dbReference type="GO" id="GO:0005886">
    <property type="term" value="C:plasma membrane"/>
    <property type="evidence" value="ECO:0007669"/>
    <property type="project" value="TreeGrafter"/>
</dbReference>
<dbReference type="SUPFAM" id="SSF48726">
    <property type="entry name" value="Immunoglobulin"/>
    <property type="match status" value="2"/>
</dbReference>
<keyword evidence="5" id="KW-1185">Reference proteome</keyword>
<gene>
    <name evidence="4" type="ORF">KOW79_019087</name>
</gene>
<sequence>MDVLRLTIALLMMGFSALSAYVDTWSIQVSPEVRTIEGYPAVLPCSFTHPTHTLHSSMNVVWRLGHTRTSTVLFRCSSLNGSQQCETGPDQDQRYRLEGNHREHDLTLRISSTALQDNGRYYCGVELPDQPHGSYENKMGTRLRVEAPPRILSLSIAGSVDTGLKALCHVQGSPLPDVQWTGLDEVLDSESEAAPLPQEAPDRHRTTSQLLDIQPGGQYTCTASNPLGNDQATVYILHPSPEMSKNHSSRDDALTVLLLLGIALAVKFLLFMGGLGGLFIKWHVGSKSLSQSSK</sequence>
<dbReference type="OrthoDB" id="6152887at2759"/>
<feature type="signal peptide" evidence="2">
    <location>
        <begin position="1"/>
        <end position="20"/>
    </location>
</feature>
<dbReference type="InterPro" id="IPR013106">
    <property type="entry name" value="Ig_V-set"/>
</dbReference>
<comment type="caution">
    <text evidence="4">The sequence shown here is derived from an EMBL/GenBank/DDBJ whole genome shotgun (WGS) entry which is preliminary data.</text>
</comment>
<keyword evidence="1" id="KW-1133">Transmembrane helix</keyword>
<keyword evidence="1" id="KW-0812">Transmembrane</keyword>
<evidence type="ECO:0000259" key="3">
    <source>
        <dbReference type="PROSITE" id="PS50835"/>
    </source>
</evidence>
<dbReference type="PROSITE" id="PS50835">
    <property type="entry name" value="IG_LIKE"/>
    <property type="match status" value="2"/>
</dbReference>
<feature type="chain" id="PRO_5039358342" description="Ig-like domain-containing protein" evidence="2">
    <location>
        <begin position="21"/>
        <end position="294"/>
    </location>
</feature>
<proteinExistence type="predicted"/>
<protein>
    <recommendedName>
        <fullName evidence="3">Ig-like domain-containing protein</fullName>
    </recommendedName>
</protein>
<dbReference type="SMART" id="SM00409">
    <property type="entry name" value="IG"/>
    <property type="match status" value="2"/>
</dbReference>